<dbReference type="KEGG" id="ptkz:JDV02_007891"/>
<dbReference type="OrthoDB" id="5370011at2759"/>
<keyword evidence="3" id="KW-1185">Reference proteome</keyword>
<organism evidence="2 3">
    <name type="scientific">Purpureocillium takamizusanense</name>
    <dbReference type="NCBI Taxonomy" id="2060973"/>
    <lineage>
        <taxon>Eukaryota</taxon>
        <taxon>Fungi</taxon>
        <taxon>Dikarya</taxon>
        <taxon>Ascomycota</taxon>
        <taxon>Pezizomycotina</taxon>
        <taxon>Sordariomycetes</taxon>
        <taxon>Hypocreomycetidae</taxon>
        <taxon>Hypocreales</taxon>
        <taxon>Ophiocordycipitaceae</taxon>
        <taxon>Purpureocillium</taxon>
    </lineage>
</organism>
<evidence type="ECO:0000256" key="1">
    <source>
        <dbReference type="SAM" id="MobiDB-lite"/>
    </source>
</evidence>
<dbReference type="GeneID" id="72069839"/>
<feature type="region of interest" description="Disordered" evidence="1">
    <location>
        <begin position="1"/>
        <end position="31"/>
    </location>
</feature>
<dbReference type="AlphaFoldDB" id="A0A9Q8QLK0"/>
<protein>
    <submittedName>
        <fullName evidence="2">Uncharacterized protein</fullName>
    </submittedName>
</protein>
<feature type="compositionally biased region" description="Polar residues" evidence="1">
    <location>
        <begin position="17"/>
        <end position="31"/>
    </location>
</feature>
<dbReference type="RefSeq" id="XP_047845434.1">
    <property type="nucleotide sequence ID" value="XM_047989433.1"/>
</dbReference>
<gene>
    <name evidence="2" type="ORF">JDV02_007891</name>
</gene>
<evidence type="ECO:0000313" key="3">
    <source>
        <dbReference type="Proteomes" id="UP000829364"/>
    </source>
</evidence>
<accession>A0A9Q8QLK0</accession>
<proteinExistence type="predicted"/>
<sequence>MSSRPKRDGPPSPGAKTKSTQTTKAVDSQRSIEAAAEEGVIRVSRTELLEQRAKKLAERYGLEFRLWDWMTGAEDDTVLRVDKPIRIRVRRTCHLCDTTFTASEECSGCQHVRCAECPRFPPKRTEAEKAANRERKDAVGREHRDNPRIVADLYYDGGHVVLKRPSRTGGQDLIHRKPRQRVRRTCHECQTLFMPASKKCEGCGHMRCTDCPRDPPKKDKYPFGYPGDAFGPNSIPRYECQRCETLFPEDVYNGVKCAKCGTPMSGESPRALPRKIEPEPDPGVLKMLQARLDSLKVS</sequence>
<evidence type="ECO:0000313" key="2">
    <source>
        <dbReference type="EMBL" id="UNI21953.1"/>
    </source>
</evidence>
<dbReference type="Proteomes" id="UP000829364">
    <property type="component" value="Chromosome 7"/>
</dbReference>
<reference evidence="2" key="1">
    <citation type="submission" date="2021-11" db="EMBL/GenBank/DDBJ databases">
        <title>Purpureocillium_takamizusanense_genome.</title>
        <authorList>
            <person name="Nguyen N.-H."/>
        </authorList>
    </citation>
    <scope>NUCLEOTIDE SEQUENCE</scope>
    <source>
        <strain evidence="2">PT3</strain>
    </source>
</reference>
<name>A0A9Q8QLK0_9HYPO</name>
<dbReference type="EMBL" id="CP086360">
    <property type="protein sequence ID" value="UNI21953.1"/>
    <property type="molecule type" value="Genomic_DNA"/>
</dbReference>